<dbReference type="GO" id="GO:0003700">
    <property type="term" value="F:DNA-binding transcription factor activity"/>
    <property type="evidence" value="ECO:0007669"/>
    <property type="project" value="InterPro"/>
</dbReference>
<dbReference type="InterPro" id="IPR036388">
    <property type="entry name" value="WH-like_DNA-bd_sf"/>
</dbReference>
<dbReference type="InterPro" id="IPR036390">
    <property type="entry name" value="WH_DNA-bd_sf"/>
</dbReference>
<keyword evidence="2" id="KW-0808">Transferase</keyword>
<dbReference type="InterPro" id="IPR000600">
    <property type="entry name" value="ROK"/>
</dbReference>
<dbReference type="GO" id="GO:0016301">
    <property type="term" value="F:kinase activity"/>
    <property type="evidence" value="ECO:0007669"/>
    <property type="project" value="UniProtKB-KW"/>
</dbReference>
<reference evidence="2" key="1">
    <citation type="submission" date="2020-10" db="EMBL/GenBank/DDBJ databases">
        <title>Sequencing the genomes of 1000 actinobacteria strains.</title>
        <authorList>
            <person name="Klenk H.-P."/>
        </authorList>
    </citation>
    <scope>NUCLEOTIDE SEQUENCE</scope>
    <source>
        <strain evidence="2">DSM 45354</strain>
    </source>
</reference>
<evidence type="ECO:0000256" key="1">
    <source>
        <dbReference type="ARBA" id="ARBA00006479"/>
    </source>
</evidence>
<accession>A0A927MYS1</accession>
<proteinExistence type="inferred from homology"/>
<dbReference type="Pfam" id="PF00480">
    <property type="entry name" value="ROK"/>
    <property type="match status" value="1"/>
</dbReference>
<evidence type="ECO:0000313" key="2">
    <source>
        <dbReference type="EMBL" id="MBE1608677.1"/>
    </source>
</evidence>
<gene>
    <name evidence="2" type="ORF">HEB94_005525</name>
</gene>
<dbReference type="Gene3D" id="1.10.10.10">
    <property type="entry name" value="Winged helix-like DNA-binding domain superfamily/Winged helix DNA-binding domain"/>
    <property type="match status" value="1"/>
</dbReference>
<dbReference type="Gene3D" id="3.30.420.40">
    <property type="match status" value="2"/>
</dbReference>
<comment type="similarity">
    <text evidence="1">Belongs to the ROK (NagC/XylR) family.</text>
</comment>
<organism evidence="2 3">
    <name type="scientific">Actinopolymorpha pittospori</name>
    <dbReference type="NCBI Taxonomy" id="648752"/>
    <lineage>
        <taxon>Bacteria</taxon>
        <taxon>Bacillati</taxon>
        <taxon>Actinomycetota</taxon>
        <taxon>Actinomycetes</taxon>
        <taxon>Propionibacteriales</taxon>
        <taxon>Actinopolymorphaceae</taxon>
        <taxon>Actinopolymorpha</taxon>
    </lineage>
</organism>
<dbReference type="AlphaFoldDB" id="A0A927MYS1"/>
<comment type="caution">
    <text evidence="2">The sequence shown here is derived from an EMBL/GenBank/DDBJ whole genome shotgun (WGS) entry which is preliminary data.</text>
</comment>
<dbReference type="PANTHER" id="PTHR18964">
    <property type="entry name" value="ROK (REPRESSOR, ORF, KINASE) FAMILY"/>
    <property type="match status" value="1"/>
</dbReference>
<dbReference type="PANTHER" id="PTHR18964:SF149">
    <property type="entry name" value="BIFUNCTIONAL UDP-N-ACETYLGLUCOSAMINE 2-EPIMERASE_N-ACETYLMANNOSAMINE KINASE"/>
    <property type="match status" value="1"/>
</dbReference>
<dbReference type="RefSeq" id="WP_202896563.1">
    <property type="nucleotide sequence ID" value="NZ_BAABJL010000191.1"/>
</dbReference>
<dbReference type="SUPFAM" id="SSF46785">
    <property type="entry name" value="Winged helix' DNA-binding domain"/>
    <property type="match status" value="1"/>
</dbReference>
<dbReference type="InterPro" id="IPR043129">
    <property type="entry name" value="ATPase_NBD"/>
</dbReference>
<dbReference type="SUPFAM" id="SSF53067">
    <property type="entry name" value="Actin-like ATPase domain"/>
    <property type="match status" value="1"/>
</dbReference>
<keyword evidence="2" id="KW-0418">Kinase</keyword>
<dbReference type="EMBL" id="JADBEM010000001">
    <property type="protein sequence ID" value="MBE1608677.1"/>
    <property type="molecule type" value="Genomic_DNA"/>
</dbReference>
<sequence>MLAVSFGRGSNLPAIGSYNQAVVLDAIRRARGGLSRVEIAQRTGLTAQTVGNVSRKLLQEGLIRESGRVINGPGKPRQMLQLRPAGRFAVGVHVDPAVITLVLANLEGSVVAHSRYRTPSSSRPNEVVDLIARRTRELVRGADVVPERLLGLGVAVPGPIDVEAGVVLDPPLLPLWRDVPLRQVLTEATGLPVLVDKDAIAAVVGELWLGAGADDRRKERTGVAFVYYGAGLAAGLVVNGETVRGKGSVAGNIGHITVDDRGPTCSCGRVGCLGMLVTPQGLVLEAIARGVLPSPAAPVDEKADMKSVERPFMRLARLAERGDVAAREVLRQAGVRLARAVVVLANLLDMDDFVFGGPFWRPISAQLLDSVREAVLTSTALVPKQAMHLVDTRIGEDVAAVGGACLVLDAAVTPRPAAMLISAKGSSGALAL</sequence>
<name>A0A927MYS1_9ACTN</name>
<protein>
    <submittedName>
        <fullName evidence="2">NBD/HSP70 family sugar kinase</fullName>
    </submittedName>
</protein>
<evidence type="ECO:0000313" key="3">
    <source>
        <dbReference type="Proteomes" id="UP000638648"/>
    </source>
</evidence>
<dbReference type="Proteomes" id="UP000638648">
    <property type="component" value="Unassembled WGS sequence"/>
</dbReference>
<keyword evidence="3" id="KW-1185">Reference proteome</keyword>